<reference evidence="1 2" key="1">
    <citation type="submission" date="2022-04" db="EMBL/GenBank/DDBJ databases">
        <title>Halobacillus sp. isolated from saltern.</title>
        <authorList>
            <person name="Won M."/>
            <person name="Lee C.-M."/>
            <person name="Woen H.-Y."/>
            <person name="Kwon S.-W."/>
        </authorList>
    </citation>
    <scope>NUCLEOTIDE SEQUENCE [LARGE SCALE GENOMIC DNA]</scope>
    <source>
        <strain evidence="1 2">SSTM10-2</strain>
    </source>
</reference>
<dbReference type="InterPro" id="IPR023351">
    <property type="entry name" value="YppE-like_sf"/>
</dbReference>
<dbReference type="EMBL" id="CP095074">
    <property type="protein sequence ID" value="UOQ93543.1"/>
    <property type="molecule type" value="Genomic_DNA"/>
</dbReference>
<sequence>MALRQTTLKIKQMIDDLHEQFLTMEGPVNKKDFDFFYKVKEETSPMFNLNYQWLEEAEEFVKNRGVSVHPNQVKSTHENMEMLILHSYYIDVEKKRFKELHQSSHYVLDMILNDLNNDV</sequence>
<dbReference type="Proteomes" id="UP000831880">
    <property type="component" value="Chromosome"/>
</dbReference>
<gene>
    <name evidence="1" type="ORF">MUO14_00610</name>
</gene>
<evidence type="ECO:0000313" key="2">
    <source>
        <dbReference type="Proteomes" id="UP000831880"/>
    </source>
</evidence>
<name>A0ABY4H048_9BACI</name>
<organism evidence="1 2">
    <name type="scientific">Halobacillus shinanisalinarum</name>
    <dbReference type="NCBI Taxonomy" id="2932258"/>
    <lineage>
        <taxon>Bacteria</taxon>
        <taxon>Bacillati</taxon>
        <taxon>Bacillota</taxon>
        <taxon>Bacilli</taxon>
        <taxon>Bacillales</taxon>
        <taxon>Bacillaceae</taxon>
        <taxon>Halobacillus</taxon>
    </lineage>
</organism>
<evidence type="ECO:0000313" key="1">
    <source>
        <dbReference type="EMBL" id="UOQ93543.1"/>
    </source>
</evidence>
<proteinExistence type="predicted"/>
<dbReference type="SUPFAM" id="SSF140415">
    <property type="entry name" value="YppE-like"/>
    <property type="match status" value="1"/>
</dbReference>
<protein>
    <submittedName>
        <fullName evidence="1">YppE family protein</fullName>
    </submittedName>
</protein>
<keyword evidence="2" id="KW-1185">Reference proteome</keyword>
<dbReference type="Pfam" id="PF08807">
    <property type="entry name" value="DUF1798"/>
    <property type="match status" value="1"/>
</dbReference>
<accession>A0ABY4H048</accession>
<dbReference type="Gene3D" id="1.20.120.440">
    <property type="entry name" value="YppE-like"/>
    <property type="match status" value="1"/>
</dbReference>
<dbReference type="InterPro" id="IPR014913">
    <property type="entry name" value="YppE-like"/>
</dbReference>
<dbReference type="RefSeq" id="WP_244753153.1">
    <property type="nucleotide sequence ID" value="NZ_CP095074.1"/>
</dbReference>